<keyword evidence="2" id="KW-1185">Reference proteome</keyword>
<reference evidence="2" key="1">
    <citation type="journal article" date="2018" name="Front. Microbiol.">
        <title>Genome-Based Analysis Reveals the Taxonomy and Diversity of the Family Idiomarinaceae.</title>
        <authorList>
            <person name="Liu Y."/>
            <person name="Lai Q."/>
            <person name="Shao Z."/>
        </authorList>
    </citation>
    <scope>NUCLEOTIDE SEQUENCE [LARGE SCALE GENOMIC DNA]</scope>
    <source>
        <strain evidence="2">F23</strain>
    </source>
</reference>
<protein>
    <submittedName>
        <fullName evidence="1">Uncharacterized protein</fullName>
    </submittedName>
</protein>
<accession>A0A432YBZ1</accession>
<dbReference type="Proteomes" id="UP000287330">
    <property type="component" value="Unassembled WGS sequence"/>
</dbReference>
<name>A0A432YBZ1_9GAMM</name>
<dbReference type="AlphaFoldDB" id="A0A432YBZ1"/>
<sequence>MLIPRINGLRIVLRLVSQHAVATAYDDALYRVDIGGHRYTLNTSSSLTHVEHVLADAACRSLTIITVDNPGSQKCARTTFTRHHSALTQQLRELGIRFFASAALAPDCDWPVEHGVAIANIPLASAYHINRRFDQHACVRITQEQGVTLHWTVC</sequence>
<organism evidence="1 2">
    <name type="scientific">Idiomarina fontislapidosi</name>
    <dbReference type="NCBI Taxonomy" id="263723"/>
    <lineage>
        <taxon>Bacteria</taxon>
        <taxon>Pseudomonadati</taxon>
        <taxon>Pseudomonadota</taxon>
        <taxon>Gammaproteobacteria</taxon>
        <taxon>Alteromonadales</taxon>
        <taxon>Idiomarinaceae</taxon>
        <taxon>Idiomarina</taxon>
    </lineage>
</organism>
<evidence type="ECO:0000313" key="2">
    <source>
        <dbReference type="Proteomes" id="UP000287330"/>
    </source>
</evidence>
<dbReference type="EMBL" id="PIPV01000001">
    <property type="protein sequence ID" value="RUO58447.1"/>
    <property type="molecule type" value="Genomic_DNA"/>
</dbReference>
<dbReference type="Pfam" id="PF11697">
    <property type="entry name" value="DUF3293"/>
    <property type="match status" value="1"/>
</dbReference>
<dbReference type="InterPro" id="IPR021710">
    <property type="entry name" value="DUF3293"/>
</dbReference>
<evidence type="ECO:0000313" key="1">
    <source>
        <dbReference type="EMBL" id="RUO58447.1"/>
    </source>
</evidence>
<proteinExistence type="predicted"/>
<dbReference type="OrthoDB" id="1493624at2"/>
<comment type="caution">
    <text evidence="1">The sequence shown here is derived from an EMBL/GenBank/DDBJ whole genome shotgun (WGS) entry which is preliminary data.</text>
</comment>
<gene>
    <name evidence="1" type="ORF">CWE25_02330</name>
</gene>